<protein>
    <submittedName>
        <fullName evidence="2">Uncharacterized protein</fullName>
    </submittedName>
</protein>
<comment type="caution">
    <text evidence="2">The sequence shown here is derived from an EMBL/GenBank/DDBJ whole genome shotgun (WGS) entry which is preliminary data.</text>
</comment>
<dbReference type="EMBL" id="BKCJ010237139">
    <property type="protein sequence ID" value="GEZ06414.1"/>
    <property type="molecule type" value="Genomic_DNA"/>
</dbReference>
<evidence type="ECO:0000313" key="2">
    <source>
        <dbReference type="EMBL" id="GEZ06414.1"/>
    </source>
</evidence>
<proteinExistence type="predicted"/>
<feature type="non-terminal residue" evidence="2">
    <location>
        <position position="1"/>
    </location>
</feature>
<name>A0A699HZ49_TANCI</name>
<feature type="compositionally biased region" description="Pro residues" evidence="1">
    <location>
        <begin position="211"/>
        <end position="222"/>
    </location>
</feature>
<sequence>GKLIYNFKNSDCETESQSDNTVGSPYGFIIHGIEVFEGNEEVTEIKGVFGSLDPRILTTPSSSSKALMKPVVLTTAKQRLARKNELNARGTLLMDLPDKHQLKFNTHKDAKTLMEAIEKRFRGNIETKSTNKPVSAAASIFAVSAKIHVPALPNVESLSNDIAEYAATLPPPETIVLVSMTRLHTERISIQPHTPPSPSTEALISEYASAPTPPSPPPPSPLSPLSSPLPRILSPPLLLPPLHTSPTYASTPLGYRAAMKRACFTAPTRRFKVRESSTATTAGQTGHTLARRVDYGFIDTLDFSIRASES</sequence>
<evidence type="ECO:0000256" key="1">
    <source>
        <dbReference type="SAM" id="MobiDB-lite"/>
    </source>
</evidence>
<gene>
    <name evidence="2" type="ORF">Tci_478387</name>
</gene>
<accession>A0A699HZ49</accession>
<feature type="region of interest" description="Disordered" evidence="1">
    <location>
        <begin position="207"/>
        <end position="227"/>
    </location>
</feature>
<reference evidence="2" key="1">
    <citation type="journal article" date="2019" name="Sci. Rep.">
        <title>Draft genome of Tanacetum cinerariifolium, the natural source of mosquito coil.</title>
        <authorList>
            <person name="Yamashiro T."/>
            <person name="Shiraishi A."/>
            <person name="Satake H."/>
            <person name="Nakayama K."/>
        </authorList>
    </citation>
    <scope>NUCLEOTIDE SEQUENCE</scope>
</reference>
<dbReference type="AlphaFoldDB" id="A0A699HZ49"/>
<organism evidence="2">
    <name type="scientific">Tanacetum cinerariifolium</name>
    <name type="common">Dalmatian daisy</name>
    <name type="synonym">Chrysanthemum cinerariifolium</name>
    <dbReference type="NCBI Taxonomy" id="118510"/>
    <lineage>
        <taxon>Eukaryota</taxon>
        <taxon>Viridiplantae</taxon>
        <taxon>Streptophyta</taxon>
        <taxon>Embryophyta</taxon>
        <taxon>Tracheophyta</taxon>
        <taxon>Spermatophyta</taxon>
        <taxon>Magnoliopsida</taxon>
        <taxon>eudicotyledons</taxon>
        <taxon>Gunneridae</taxon>
        <taxon>Pentapetalae</taxon>
        <taxon>asterids</taxon>
        <taxon>campanulids</taxon>
        <taxon>Asterales</taxon>
        <taxon>Asteraceae</taxon>
        <taxon>Asteroideae</taxon>
        <taxon>Anthemideae</taxon>
        <taxon>Anthemidinae</taxon>
        <taxon>Tanacetum</taxon>
    </lineage>
</organism>